<evidence type="ECO:0000256" key="2">
    <source>
        <dbReference type="SAM" id="SignalP"/>
    </source>
</evidence>
<feature type="signal peptide" evidence="2">
    <location>
        <begin position="1"/>
        <end position="18"/>
    </location>
</feature>
<keyword evidence="2" id="KW-0732">Signal</keyword>
<evidence type="ECO:0008006" key="5">
    <source>
        <dbReference type="Google" id="ProtNLM"/>
    </source>
</evidence>
<dbReference type="EMBL" id="ML995895">
    <property type="protein sequence ID" value="KAF2765326.1"/>
    <property type="molecule type" value="Genomic_DNA"/>
</dbReference>
<sequence>MAFAFSALGGALLAQAAGIQNVVIATVVLNGLALICCMACVGDRASGRLVDVKQTKNSLETSQLRPYHIPRSVTIVRTSSGFAAIRVVTVVFEYYLVTLAGPNQKRSGIEIAVLLLVMHAPMGLGHQYGELVNNYGAEPCALMGSAFAAILVSIVSCTYARLRQGSTIVGLAMALASFGLFSNLYQTALFSDLTKKMRNPTAGEPVLRMSPIEIIEFASALGTSLGPGLAFAPAAGTLAMLSTCLSITIFYMAYKRSSRAGRAPLVEPDQEASNKGSV</sequence>
<feature type="transmembrane region" description="Helical" evidence="1">
    <location>
        <begin position="167"/>
        <end position="185"/>
    </location>
</feature>
<evidence type="ECO:0000313" key="3">
    <source>
        <dbReference type="EMBL" id="KAF2765326.1"/>
    </source>
</evidence>
<name>A0A6G1KXH3_9PEZI</name>
<organism evidence="3 4">
    <name type="scientific">Teratosphaeria nubilosa</name>
    <dbReference type="NCBI Taxonomy" id="161662"/>
    <lineage>
        <taxon>Eukaryota</taxon>
        <taxon>Fungi</taxon>
        <taxon>Dikarya</taxon>
        <taxon>Ascomycota</taxon>
        <taxon>Pezizomycotina</taxon>
        <taxon>Dothideomycetes</taxon>
        <taxon>Dothideomycetidae</taxon>
        <taxon>Mycosphaerellales</taxon>
        <taxon>Teratosphaeriaceae</taxon>
        <taxon>Teratosphaeria</taxon>
    </lineage>
</organism>
<feature type="transmembrane region" description="Helical" evidence="1">
    <location>
        <begin position="141"/>
        <end position="160"/>
    </location>
</feature>
<accession>A0A6G1KXH3</accession>
<reference evidence="3" key="1">
    <citation type="journal article" date="2020" name="Stud. Mycol.">
        <title>101 Dothideomycetes genomes: a test case for predicting lifestyles and emergence of pathogens.</title>
        <authorList>
            <person name="Haridas S."/>
            <person name="Albert R."/>
            <person name="Binder M."/>
            <person name="Bloem J."/>
            <person name="Labutti K."/>
            <person name="Salamov A."/>
            <person name="Andreopoulos B."/>
            <person name="Baker S."/>
            <person name="Barry K."/>
            <person name="Bills G."/>
            <person name="Bluhm B."/>
            <person name="Cannon C."/>
            <person name="Castanera R."/>
            <person name="Culley D."/>
            <person name="Daum C."/>
            <person name="Ezra D."/>
            <person name="Gonzalez J."/>
            <person name="Henrissat B."/>
            <person name="Kuo A."/>
            <person name="Liang C."/>
            <person name="Lipzen A."/>
            <person name="Lutzoni F."/>
            <person name="Magnuson J."/>
            <person name="Mondo S."/>
            <person name="Nolan M."/>
            <person name="Ohm R."/>
            <person name="Pangilinan J."/>
            <person name="Park H.-J."/>
            <person name="Ramirez L."/>
            <person name="Alfaro M."/>
            <person name="Sun H."/>
            <person name="Tritt A."/>
            <person name="Yoshinaga Y."/>
            <person name="Zwiers L.-H."/>
            <person name="Turgeon B."/>
            <person name="Goodwin S."/>
            <person name="Spatafora J."/>
            <person name="Crous P."/>
            <person name="Grigoriev I."/>
        </authorList>
    </citation>
    <scope>NUCLEOTIDE SEQUENCE</scope>
    <source>
        <strain evidence="3">CBS 116005</strain>
    </source>
</reference>
<keyword evidence="1" id="KW-0812">Transmembrane</keyword>
<protein>
    <recommendedName>
        <fullName evidence="5">MFS general substrate transporter</fullName>
    </recommendedName>
</protein>
<dbReference type="AlphaFoldDB" id="A0A6G1KXH3"/>
<feature type="transmembrane region" description="Helical" evidence="1">
    <location>
        <begin position="109"/>
        <end position="129"/>
    </location>
</feature>
<dbReference type="Proteomes" id="UP000799436">
    <property type="component" value="Unassembled WGS sequence"/>
</dbReference>
<proteinExistence type="predicted"/>
<feature type="chain" id="PRO_5026026626" description="MFS general substrate transporter" evidence="2">
    <location>
        <begin position="19"/>
        <end position="278"/>
    </location>
</feature>
<evidence type="ECO:0000256" key="1">
    <source>
        <dbReference type="SAM" id="Phobius"/>
    </source>
</evidence>
<keyword evidence="4" id="KW-1185">Reference proteome</keyword>
<keyword evidence="1" id="KW-1133">Transmembrane helix</keyword>
<evidence type="ECO:0000313" key="4">
    <source>
        <dbReference type="Proteomes" id="UP000799436"/>
    </source>
</evidence>
<feature type="transmembrane region" description="Helical" evidence="1">
    <location>
        <begin position="230"/>
        <end position="254"/>
    </location>
</feature>
<gene>
    <name evidence="3" type="ORF">EJ03DRAFT_354982</name>
</gene>
<keyword evidence="1" id="KW-0472">Membrane</keyword>